<dbReference type="VEuPathDB" id="FungiDB:MGL_2645"/>
<dbReference type="KEGG" id="mgl:MGL_2645"/>
<comment type="caution">
    <text evidence="2">The sequence shown here is derived from an EMBL/GenBank/DDBJ whole genome shotgun (WGS) entry which is preliminary data.</text>
</comment>
<protein>
    <recommendedName>
        <fullName evidence="1">RNase III domain-containing protein</fullName>
    </recommendedName>
</protein>
<dbReference type="GO" id="GO:0005762">
    <property type="term" value="C:mitochondrial large ribosomal subunit"/>
    <property type="evidence" value="ECO:0007669"/>
    <property type="project" value="InterPro"/>
</dbReference>
<dbReference type="Gene3D" id="1.10.1520.10">
    <property type="entry name" value="Ribonuclease III domain"/>
    <property type="match status" value="1"/>
</dbReference>
<evidence type="ECO:0000313" key="2">
    <source>
        <dbReference type="EMBL" id="EDP43049.1"/>
    </source>
</evidence>
<dbReference type="Proteomes" id="UP000008837">
    <property type="component" value="Unassembled WGS sequence"/>
</dbReference>
<dbReference type="FunCoup" id="A8Q4V0">
    <property type="interactions" value="22"/>
</dbReference>
<feature type="domain" description="RNase III" evidence="1">
    <location>
        <begin position="116"/>
        <end position="261"/>
    </location>
</feature>
<dbReference type="Pfam" id="PF14622">
    <property type="entry name" value="Ribonucleas_3_3"/>
    <property type="match status" value="1"/>
</dbReference>
<dbReference type="GO" id="GO:0006396">
    <property type="term" value="P:RNA processing"/>
    <property type="evidence" value="ECO:0007669"/>
    <property type="project" value="InterPro"/>
</dbReference>
<dbReference type="InterPro" id="IPR036389">
    <property type="entry name" value="RNase_III_sf"/>
</dbReference>
<dbReference type="PANTHER" id="PTHR28160:SF1">
    <property type="entry name" value="LARGE RIBOSOMAL SUBUNIT PROTEIN ML57"/>
    <property type="match status" value="1"/>
</dbReference>
<dbReference type="EMBL" id="AAYY01000009">
    <property type="protein sequence ID" value="EDP43049.1"/>
    <property type="molecule type" value="Genomic_DNA"/>
</dbReference>
<dbReference type="InParanoid" id="A8Q4V0"/>
<dbReference type="SUPFAM" id="SSF69065">
    <property type="entry name" value="RNase III domain-like"/>
    <property type="match status" value="1"/>
</dbReference>
<evidence type="ECO:0000313" key="3">
    <source>
        <dbReference type="Proteomes" id="UP000008837"/>
    </source>
</evidence>
<dbReference type="CDD" id="cd00593">
    <property type="entry name" value="RIBOc"/>
    <property type="match status" value="1"/>
</dbReference>
<dbReference type="OrthoDB" id="2281895at2759"/>
<keyword evidence="3" id="KW-1185">Reference proteome</keyword>
<proteinExistence type="predicted"/>
<reference evidence="2 3" key="1">
    <citation type="journal article" date="2007" name="Proc. Natl. Acad. Sci. U.S.A.">
        <title>Dandruff-associated Malassezia genomes reveal convergent and divergent virulence traits shared with plant and human fungal pathogens.</title>
        <authorList>
            <person name="Xu J."/>
            <person name="Saunders C.W."/>
            <person name="Hu P."/>
            <person name="Grant R.A."/>
            <person name="Boekhout T."/>
            <person name="Kuramae E.E."/>
            <person name="Kronstad J.W."/>
            <person name="Deangelis Y.M."/>
            <person name="Reeder N.L."/>
            <person name="Johnstone K.R."/>
            <person name="Leland M."/>
            <person name="Fieno A.M."/>
            <person name="Begley W.M."/>
            <person name="Sun Y."/>
            <person name="Lacey M.P."/>
            <person name="Chaudhary T."/>
            <person name="Keough T."/>
            <person name="Chu L."/>
            <person name="Sears R."/>
            <person name="Yuan B."/>
            <person name="Dawson T.L.Jr."/>
        </authorList>
    </citation>
    <scope>NUCLEOTIDE SEQUENCE [LARGE SCALE GENOMIC DNA]</scope>
    <source>
        <strain evidence="3">ATCC MYA-4612 / CBS 7966</strain>
    </source>
</reference>
<name>A8Q4V0_MALGO</name>
<dbReference type="InterPro" id="IPR040030">
    <property type="entry name" value="Ribosomal_mL57"/>
</dbReference>
<dbReference type="RefSeq" id="XP_001730263.1">
    <property type="nucleotide sequence ID" value="XM_001730211.1"/>
</dbReference>
<organism evidence="2 3">
    <name type="scientific">Malassezia globosa (strain ATCC MYA-4612 / CBS 7966)</name>
    <name type="common">Dandruff-associated fungus</name>
    <dbReference type="NCBI Taxonomy" id="425265"/>
    <lineage>
        <taxon>Eukaryota</taxon>
        <taxon>Fungi</taxon>
        <taxon>Dikarya</taxon>
        <taxon>Basidiomycota</taxon>
        <taxon>Ustilaginomycotina</taxon>
        <taxon>Malasseziomycetes</taxon>
        <taxon>Malasseziales</taxon>
        <taxon>Malasseziaceae</taxon>
        <taxon>Malassezia</taxon>
    </lineage>
</organism>
<dbReference type="PANTHER" id="PTHR28160">
    <property type="entry name" value="54S RIBOSOMAL PROTEIN L15, MITOCHONDRIAL"/>
    <property type="match status" value="1"/>
</dbReference>
<dbReference type="GeneID" id="5854568"/>
<dbReference type="GO" id="GO:0003735">
    <property type="term" value="F:structural constituent of ribosome"/>
    <property type="evidence" value="ECO:0007669"/>
    <property type="project" value="InterPro"/>
</dbReference>
<dbReference type="GO" id="GO:0004525">
    <property type="term" value="F:ribonuclease III activity"/>
    <property type="evidence" value="ECO:0007669"/>
    <property type="project" value="InterPro"/>
</dbReference>
<dbReference type="AlphaFoldDB" id="A8Q4V0"/>
<dbReference type="GO" id="GO:0032543">
    <property type="term" value="P:mitochondrial translation"/>
    <property type="evidence" value="ECO:0007669"/>
    <property type="project" value="InterPro"/>
</dbReference>
<sequence length="294" mass="32617">MWRSGHRILQSKFSPARIVGCVRVSQNARPLQHKTPWLLSNNARSFSSFLSQQWAAANVREQPGAIEKSQIPPVVPGGAFNSHIQPSDMLSFVNSASFCSYQSKSNPSKALLGSEETLVSHALTHESWMHGMQGHNRRLAFIGRRALKTYLSLFFFDILEHARRTNSSVSDVEYLQNLLSSQQHVDDIASTHHLGIVSAANLCLEKVMRWHSTVRMDPVSGPQESGLFKVRGSCVEGLIGAIYHYKGAQVAQQFFLSRILLPLTEAYMPKAPPLVRERAALASREASDALAQSP</sequence>
<accession>A8Q4V0</accession>
<evidence type="ECO:0000259" key="1">
    <source>
        <dbReference type="Pfam" id="PF14622"/>
    </source>
</evidence>
<dbReference type="InterPro" id="IPR000999">
    <property type="entry name" value="RNase_III_dom"/>
</dbReference>
<gene>
    <name evidence="2" type="ORF">MGL_2645</name>
</gene>